<name>A0A2A2MBJ4_9GAMM</name>
<dbReference type="RefSeq" id="WP_039187919.1">
    <property type="nucleotide sequence ID" value="NZ_CAUFSP010000005.1"/>
</dbReference>
<accession>A0A2A2MBJ4</accession>
<dbReference type="EMBL" id="NQMS01000005">
    <property type="protein sequence ID" value="PAV96159.1"/>
    <property type="molecule type" value="Genomic_DNA"/>
</dbReference>
<evidence type="ECO:0000313" key="2">
    <source>
        <dbReference type="Proteomes" id="UP000218796"/>
    </source>
</evidence>
<gene>
    <name evidence="1" type="ORF">CJD50_14200</name>
</gene>
<dbReference type="AlphaFoldDB" id="A0A2A2MBJ4"/>
<keyword evidence="2" id="KW-1185">Reference proteome</keyword>
<proteinExistence type="predicted"/>
<sequence>MPYKDFYHFMLERFSQPVELVTLGRKQPFTLYVEQGNLYVKNASNSHRRLDKKSVAAFIEHYEETCSQSPKDYQSVTFNASYLLAAMKYLSVMDESSRTVVRFHSKENPDSEQHYQTWLKTHPNGYVLNLAKNSEGKNNASAERFTCLHSSSCSLINNFRSYSQPEPFTGGDYFKVCADDLAELEAEARAITELIIIKRCSQCITKKP</sequence>
<organism evidence="1 2">
    <name type="scientific">Hafnia paralvei</name>
    <dbReference type="NCBI Taxonomy" id="546367"/>
    <lineage>
        <taxon>Bacteria</taxon>
        <taxon>Pseudomonadati</taxon>
        <taxon>Pseudomonadota</taxon>
        <taxon>Gammaproteobacteria</taxon>
        <taxon>Enterobacterales</taxon>
        <taxon>Hafniaceae</taxon>
        <taxon>Hafnia</taxon>
    </lineage>
</organism>
<protein>
    <submittedName>
        <fullName evidence="1">Uncharacterized protein</fullName>
    </submittedName>
</protein>
<dbReference type="OrthoDB" id="6564151at2"/>
<dbReference type="Proteomes" id="UP000218796">
    <property type="component" value="Unassembled WGS sequence"/>
</dbReference>
<reference evidence="1 2" key="1">
    <citation type="submission" date="2017-08" db="EMBL/GenBank/DDBJ databases">
        <title>Draft Genome Sequence of Hafnia alvei CITHA-6 Isolated from Raw Bovine Milk.</title>
        <authorList>
            <person name="Culligan E.P."/>
            <person name="Mcsweeney A."/>
            <person name="O'Doherty C."/>
            <person name="Gleeson E."/>
            <person name="O'Riordan D."/>
            <person name="Sleator R.D."/>
        </authorList>
    </citation>
    <scope>NUCLEOTIDE SEQUENCE [LARGE SCALE GENOMIC DNA]</scope>
    <source>
        <strain evidence="1 2">CITHA-6</strain>
    </source>
</reference>
<comment type="caution">
    <text evidence="1">The sequence shown here is derived from an EMBL/GenBank/DDBJ whole genome shotgun (WGS) entry which is preliminary data.</text>
</comment>
<evidence type="ECO:0000313" key="1">
    <source>
        <dbReference type="EMBL" id="PAV96159.1"/>
    </source>
</evidence>